<proteinExistence type="predicted"/>
<organism evidence="1 2">
    <name type="scientific">Acaulospora colombiana</name>
    <dbReference type="NCBI Taxonomy" id="27376"/>
    <lineage>
        <taxon>Eukaryota</taxon>
        <taxon>Fungi</taxon>
        <taxon>Fungi incertae sedis</taxon>
        <taxon>Mucoromycota</taxon>
        <taxon>Glomeromycotina</taxon>
        <taxon>Glomeromycetes</taxon>
        <taxon>Diversisporales</taxon>
        <taxon>Acaulosporaceae</taxon>
        <taxon>Acaulospora</taxon>
    </lineage>
</organism>
<evidence type="ECO:0000313" key="1">
    <source>
        <dbReference type="EMBL" id="CAG8488090.1"/>
    </source>
</evidence>
<dbReference type="Proteomes" id="UP000789525">
    <property type="component" value="Unassembled WGS sequence"/>
</dbReference>
<protein>
    <submittedName>
        <fullName evidence="1">12093_t:CDS:1</fullName>
    </submittedName>
</protein>
<accession>A0ACA9KQS3</accession>
<keyword evidence="2" id="KW-1185">Reference proteome</keyword>
<name>A0ACA9KQS3_9GLOM</name>
<dbReference type="EMBL" id="CAJVPT010002836">
    <property type="protein sequence ID" value="CAG8488090.1"/>
    <property type="molecule type" value="Genomic_DNA"/>
</dbReference>
<reference evidence="1" key="1">
    <citation type="submission" date="2021-06" db="EMBL/GenBank/DDBJ databases">
        <authorList>
            <person name="Kallberg Y."/>
            <person name="Tangrot J."/>
            <person name="Rosling A."/>
        </authorList>
    </citation>
    <scope>NUCLEOTIDE SEQUENCE</scope>
    <source>
        <strain evidence="1">CL356</strain>
    </source>
</reference>
<comment type="caution">
    <text evidence="1">The sequence shown here is derived from an EMBL/GenBank/DDBJ whole genome shotgun (WGS) entry which is preliminary data.</text>
</comment>
<feature type="non-terminal residue" evidence="1">
    <location>
        <position position="1"/>
    </location>
</feature>
<gene>
    <name evidence="1" type="ORF">ACOLOM_LOCUS2263</name>
</gene>
<sequence length="773" mass="86351">VDRDGGFAVKVVDGEFMWEGISLENEDRDDEKNEPVEEEPANTSSTASLITEKLAGSTERIHMPKSQLQSINLLIPRGKLVAIVGSVGSGKSSLLSALVGEMKRVHGEVIFGGSVGYCPQNAWIQNATLRMNVTFGLPFHEERYSQVIRDCCLEPDLAILPAGDMTEIGEKGINLSGGQKQRVNIARAVYFDADIVLLDDPLSASYLFTNCIQGALSKKTRLLVTHHLQVLTRVDYIIFMDNGKISEQGTYEQLMKDNKKFSELINEFGEVEESEGSEIMLDLDSKRVENDFKLTGFLPAKELMQKEERVTGAVENSVYLTYIRAAGGIILIPIILFLLIMMQGSNIGSMIIYCAWGISEGLFSILVALSFSFAGLVAAKNLHNKAIKRVLRAPVGFFDTTPLGLDSILRSSLYAHFSETLTGLSTIRAYREQKRFTDINEYFMDLENRAYYLTISIQRWLGVRLEIIANILIYCAGLLSVIERFQILPSIIGLILSYATQVNVDFNYCVRQTAEVEANMNAIERLVYYSDNLDVEAEPIIAQKRPPPEWPYKGDIEIRDLTMKYGPELPPVIKGISIHIKAAEKIGCGKSTLATSFFRFIEPTSGQIILDGIDITTIGLKDLRSKITIIPQDPVLFNGTLRTNLDPFNEHDDLTLWNALRRAHLINGNREIKERLESCNEKSELSQPQEKKLSEVLVESNGGGEFCLDSPVREHGSNFSQGQQQLIALSRALVRNSKLIIMDEATASVDFKTDSLIQKTIREEFMESTIPEE</sequence>
<evidence type="ECO:0000313" key="2">
    <source>
        <dbReference type="Proteomes" id="UP000789525"/>
    </source>
</evidence>